<dbReference type="GO" id="GO:0006065">
    <property type="term" value="P:UDP-glucuronate biosynthetic process"/>
    <property type="evidence" value="ECO:0007669"/>
    <property type="project" value="UniProtKB-UniPathway"/>
</dbReference>
<dbReference type="GO" id="GO:0051287">
    <property type="term" value="F:NAD binding"/>
    <property type="evidence" value="ECO:0007669"/>
    <property type="project" value="InterPro"/>
</dbReference>
<dbReference type="OrthoDB" id="9803238at2"/>
<dbReference type="PANTHER" id="PTHR43750">
    <property type="entry name" value="UDP-GLUCOSE 6-DEHYDROGENASE TUAD"/>
    <property type="match status" value="1"/>
</dbReference>
<feature type="binding site" evidence="8">
    <location>
        <begin position="252"/>
        <end position="256"/>
    </location>
    <ligand>
        <name>substrate</name>
    </ligand>
</feature>
<dbReference type="RefSeq" id="WP_144706494.1">
    <property type="nucleotide sequence ID" value="NZ_VNJJ01000018.1"/>
</dbReference>
<evidence type="ECO:0000313" key="13">
    <source>
        <dbReference type="Proteomes" id="UP000316330"/>
    </source>
</evidence>
<evidence type="ECO:0000313" key="12">
    <source>
        <dbReference type="EMBL" id="TVX96066.1"/>
    </source>
</evidence>
<feature type="binding site" evidence="8">
    <location>
        <begin position="155"/>
        <end position="158"/>
    </location>
    <ligand>
        <name>substrate</name>
    </ligand>
</feature>
<feature type="binding site" evidence="9">
    <location>
        <position position="124"/>
    </location>
    <ligand>
        <name>NAD(+)</name>
        <dbReference type="ChEBI" id="CHEBI:57540"/>
    </ligand>
</feature>
<feature type="binding site" evidence="8">
    <location>
        <position position="323"/>
    </location>
    <ligand>
        <name>substrate</name>
    </ligand>
</feature>
<dbReference type="AlphaFoldDB" id="A0A559J8A4"/>
<dbReference type="Pfam" id="PF03720">
    <property type="entry name" value="UDPG_MGDP_dh_C"/>
    <property type="match status" value="1"/>
</dbReference>
<dbReference type="PIRSF" id="PIRSF000124">
    <property type="entry name" value="UDPglc_GDPman_dh"/>
    <property type="match status" value="1"/>
</dbReference>
<evidence type="ECO:0000256" key="5">
    <source>
        <dbReference type="ARBA" id="ARBA00023027"/>
    </source>
</evidence>
<dbReference type="Gene3D" id="3.40.50.720">
    <property type="entry name" value="NAD(P)-binding Rossmann-like Domain"/>
    <property type="match status" value="2"/>
</dbReference>
<dbReference type="SUPFAM" id="SSF52413">
    <property type="entry name" value="UDP-glucose/GDP-mannose dehydrogenase C-terminal domain"/>
    <property type="match status" value="1"/>
</dbReference>
<dbReference type="InterPro" id="IPR001732">
    <property type="entry name" value="UDP-Glc/GDP-Man_DH_N"/>
</dbReference>
<evidence type="ECO:0000259" key="11">
    <source>
        <dbReference type="SMART" id="SM00984"/>
    </source>
</evidence>
<feature type="binding site" evidence="9">
    <location>
        <position position="36"/>
    </location>
    <ligand>
        <name>NAD(+)</name>
        <dbReference type="ChEBI" id="CHEBI:57540"/>
    </ligand>
</feature>
<feature type="binding site" evidence="8">
    <location>
        <position position="260"/>
    </location>
    <ligand>
        <name>substrate</name>
    </ligand>
</feature>
<dbReference type="EC" id="1.1.1.22" evidence="3 7"/>
<comment type="caution">
    <text evidence="12">The sequence shown here is derived from an EMBL/GenBank/DDBJ whole genome shotgun (WGS) entry which is preliminary data.</text>
</comment>
<dbReference type="SUPFAM" id="SSF48179">
    <property type="entry name" value="6-phosphogluconate dehydrogenase C-terminal domain-like"/>
    <property type="match status" value="1"/>
</dbReference>
<dbReference type="InterPro" id="IPR014027">
    <property type="entry name" value="UDP-Glc/GDP-Man_DH_C"/>
</dbReference>
<feature type="binding site" evidence="8">
    <location>
        <position position="207"/>
    </location>
    <ligand>
        <name>substrate</name>
    </ligand>
</feature>
<dbReference type="SMART" id="SM00984">
    <property type="entry name" value="UDPG_MGDP_dh_C"/>
    <property type="match status" value="1"/>
</dbReference>
<dbReference type="GO" id="GO:0003979">
    <property type="term" value="F:UDP-glucose 6-dehydrogenase activity"/>
    <property type="evidence" value="ECO:0007669"/>
    <property type="project" value="UniProtKB-EC"/>
</dbReference>
<evidence type="ECO:0000256" key="8">
    <source>
        <dbReference type="PIRSR" id="PIRSR500134-2"/>
    </source>
</evidence>
<feature type="domain" description="UDP-glucose/GDP-mannose dehydrogenase C-terminal" evidence="11">
    <location>
        <begin position="316"/>
        <end position="420"/>
    </location>
</feature>
<gene>
    <name evidence="12" type="ORF">FPZ45_21810</name>
</gene>
<dbReference type="Gene3D" id="1.20.5.100">
    <property type="entry name" value="Cytochrome c1, transmembrane anchor, C-terminal"/>
    <property type="match status" value="1"/>
</dbReference>
<name>A0A559J8A4_9BACL</name>
<evidence type="ECO:0000256" key="7">
    <source>
        <dbReference type="PIRNR" id="PIRNR000124"/>
    </source>
</evidence>
<comment type="pathway">
    <text evidence="1">Nucleotide-sugar biosynthesis; UDP-alpha-D-glucuronate biosynthesis; UDP-alpha-D-glucuronate from UDP-alpha-D-glucose: step 1/1.</text>
</comment>
<evidence type="ECO:0000256" key="9">
    <source>
        <dbReference type="PIRSR" id="PIRSR500134-3"/>
    </source>
</evidence>
<evidence type="ECO:0000256" key="3">
    <source>
        <dbReference type="ARBA" id="ARBA00012954"/>
    </source>
</evidence>
<dbReference type="InterPro" id="IPR008927">
    <property type="entry name" value="6-PGluconate_DH-like_C_sf"/>
</dbReference>
<evidence type="ECO:0000256" key="1">
    <source>
        <dbReference type="ARBA" id="ARBA00004701"/>
    </source>
</evidence>
<feature type="binding site" evidence="9">
    <location>
        <position position="266"/>
    </location>
    <ligand>
        <name>NAD(+)</name>
        <dbReference type="ChEBI" id="CHEBI:57540"/>
    </ligand>
</feature>
<protein>
    <recommendedName>
        <fullName evidence="3 7">UDP-glucose 6-dehydrogenase</fullName>
        <ecNumber evidence="3 7">1.1.1.22</ecNumber>
    </recommendedName>
</protein>
<evidence type="ECO:0000256" key="4">
    <source>
        <dbReference type="ARBA" id="ARBA00023002"/>
    </source>
</evidence>
<dbReference type="SUPFAM" id="SSF51735">
    <property type="entry name" value="NAD(P)-binding Rossmann-fold domains"/>
    <property type="match status" value="1"/>
</dbReference>
<feature type="region of interest" description="Disordered" evidence="10">
    <location>
        <begin position="459"/>
        <end position="495"/>
    </location>
</feature>
<keyword evidence="5 7" id="KW-0520">NAD</keyword>
<comment type="catalytic activity">
    <reaction evidence="6 7">
        <text>UDP-alpha-D-glucose + 2 NAD(+) + H2O = UDP-alpha-D-glucuronate + 2 NADH + 3 H(+)</text>
        <dbReference type="Rhea" id="RHEA:23596"/>
        <dbReference type="ChEBI" id="CHEBI:15377"/>
        <dbReference type="ChEBI" id="CHEBI:15378"/>
        <dbReference type="ChEBI" id="CHEBI:57540"/>
        <dbReference type="ChEBI" id="CHEBI:57945"/>
        <dbReference type="ChEBI" id="CHEBI:58052"/>
        <dbReference type="ChEBI" id="CHEBI:58885"/>
        <dbReference type="EC" id="1.1.1.22"/>
    </reaction>
</comment>
<dbReference type="PANTHER" id="PTHR43750:SF3">
    <property type="entry name" value="UDP-GLUCOSE 6-DEHYDROGENASE TUAD"/>
    <property type="match status" value="1"/>
</dbReference>
<dbReference type="PIRSF" id="PIRSF500134">
    <property type="entry name" value="UDPglc_DH_bac"/>
    <property type="match status" value="1"/>
</dbReference>
<dbReference type="NCBIfam" id="TIGR03026">
    <property type="entry name" value="NDP-sugDHase"/>
    <property type="match status" value="1"/>
</dbReference>
<feature type="binding site" evidence="9">
    <location>
        <position position="31"/>
    </location>
    <ligand>
        <name>NAD(+)</name>
        <dbReference type="ChEBI" id="CHEBI:57540"/>
    </ligand>
</feature>
<dbReference type="EMBL" id="VNJJ01000018">
    <property type="protein sequence ID" value="TVX96066.1"/>
    <property type="molecule type" value="Genomic_DNA"/>
</dbReference>
<proteinExistence type="inferred from homology"/>
<dbReference type="Proteomes" id="UP000316330">
    <property type="component" value="Unassembled WGS sequence"/>
</dbReference>
<sequence>MMRIAVVGAGYVGLTTAAGFAELGHTVHCVDGDTAKIGQLSRGEVPYREPGLESLILRNVSAGRLTFGSDASRLLRGAELMFIAVKTPSDEKGDMSLALLWSVIDQLEAWPEADGKKLIAIRSTVPIGTAERAEARLKNRLSASCEIEVVSVPEFMREGSAVRDFFEPIRMVIGADTPDTADRLTQLHQRLPGPIVTTDRRSAELAKLAANAYLAVKISFANEMAAFAEQVGADYPSVAHTLGLDPRIGPHFLSAGLGFGGASMPKDARTLVRMADEAGAPQTLVEAAVRANAMLPLRMVRKLEAALSDPGRRKVALLGLAYKPGTDDMKEAPSLRLAAELSRRHPGITLTAYDPEANAAARRVLPAMVTVCESAEEALSGADAAIVVTEWSEFRQIKADDFKTWMNRPIIMDGRNTLDASALNAQGVVCIGVGRLPVIPKGLARQADNERVRTVIAERMPANENSQGDHSRGGIGNAFPPGDESNAQGNAAHHR</sequence>
<dbReference type="UniPathway" id="UPA00038">
    <property type="reaction ID" value="UER00491"/>
</dbReference>
<reference evidence="12 13" key="1">
    <citation type="submission" date="2019-07" db="EMBL/GenBank/DDBJ databases">
        <authorList>
            <person name="Kim J."/>
        </authorList>
    </citation>
    <scope>NUCLEOTIDE SEQUENCE [LARGE SCALE GENOMIC DNA]</scope>
    <source>
        <strain evidence="12 13">G13</strain>
    </source>
</reference>
<dbReference type="InterPro" id="IPR017476">
    <property type="entry name" value="UDP-Glc/GDP-Man"/>
</dbReference>
<keyword evidence="4 7" id="KW-0560">Oxidoreductase</keyword>
<evidence type="ECO:0000256" key="10">
    <source>
        <dbReference type="SAM" id="MobiDB-lite"/>
    </source>
</evidence>
<dbReference type="InterPro" id="IPR028357">
    <property type="entry name" value="UDPglc_DH_bac"/>
</dbReference>
<accession>A0A559J8A4</accession>
<feature type="binding site" evidence="9">
    <location>
        <position position="158"/>
    </location>
    <ligand>
        <name>NAD(+)</name>
        <dbReference type="ChEBI" id="CHEBI:57540"/>
    </ligand>
</feature>
<comment type="similarity">
    <text evidence="2 7">Belongs to the UDP-glucose/GDP-mannose dehydrogenase family.</text>
</comment>
<organism evidence="12 13">
    <name type="scientific">Cohnella terricola</name>
    <dbReference type="NCBI Taxonomy" id="1289167"/>
    <lineage>
        <taxon>Bacteria</taxon>
        <taxon>Bacillati</taxon>
        <taxon>Bacillota</taxon>
        <taxon>Bacilli</taxon>
        <taxon>Bacillales</taxon>
        <taxon>Paenibacillaceae</taxon>
        <taxon>Cohnella</taxon>
    </lineage>
</organism>
<dbReference type="InterPro" id="IPR036291">
    <property type="entry name" value="NAD(P)-bd_dom_sf"/>
</dbReference>
<evidence type="ECO:0000256" key="2">
    <source>
        <dbReference type="ARBA" id="ARBA00006601"/>
    </source>
</evidence>
<dbReference type="GO" id="GO:0000271">
    <property type="term" value="P:polysaccharide biosynthetic process"/>
    <property type="evidence" value="ECO:0007669"/>
    <property type="project" value="InterPro"/>
</dbReference>
<feature type="binding site" evidence="9">
    <location>
        <position position="87"/>
    </location>
    <ligand>
        <name>NAD(+)</name>
        <dbReference type="ChEBI" id="CHEBI:57540"/>
    </ligand>
</feature>
<keyword evidence="13" id="KW-1185">Reference proteome</keyword>
<dbReference type="Pfam" id="PF03721">
    <property type="entry name" value="UDPG_MGDP_dh_N"/>
    <property type="match status" value="1"/>
</dbReference>
<dbReference type="InterPro" id="IPR036220">
    <property type="entry name" value="UDP-Glc/GDP-Man_DH_C_sf"/>
</dbReference>
<dbReference type="InterPro" id="IPR014026">
    <property type="entry name" value="UDP-Glc/GDP-Man_DH_dimer"/>
</dbReference>
<evidence type="ECO:0000256" key="6">
    <source>
        <dbReference type="ARBA" id="ARBA00047473"/>
    </source>
</evidence>
<dbReference type="Pfam" id="PF00984">
    <property type="entry name" value="UDPG_MGDP_dh"/>
    <property type="match status" value="1"/>
</dbReference>